<keyword evidence="2 6" id="KW-0678">Repressor</keyword>
<name>E8Q5T1_BLOVB</name>
<dbReference type="InterPro" id="IPR003751">
    <property type="entry name" value="CsrA"/>
</dbReference>
<organism evidence="7 8">
    <name type="scientific">Blochmanniella vafra (strain BVAF)</name>
    <dbReference type="NCBI Taxonomy" id="859654"/>
    <lineage>
        <taxon>Bacteria</taxon>
        <taxon>Pseudomonadati</taxon>
        <taxon>Pseudomonadota</taxon>
        <taxon>Gammaproteobacteria</taxon>
        <taxon>Enterobacterales</taxon>
        <taxon>Enterobacteriaceae</taxon>
        <taxon>ant endosymbionts</taxon>
        <taxon>Candidatus Blochmanniella</taxon>
    </lineage>
</organism>
<protein>
    <recommendedName>
        <fullName evidence="6">Translational regulator CsrA</fullName>
    </recommendedName>
    <alternativeName>
        <fullName evidence="6">Carbon storage regulator</fullName>
    </alternativeName>
</protein>
<keyword evidence="4 6" id="KW-0694">RNA-binding</keyword>
<dbReference type="Pfam" id="PF02599">
    <property type="entry name" value="CsrA"/>
    <property type="match status" value="1"/>
</dbReference>
<evidence type="ECO:0000256" key="2">
    <source>
        <dbReference type="ARBA" id="ARBA00022491"/>
    </source>
</evidence>
<keyword evidence="1 6" id="KW-0963">Cytoplasm</keyword>
<keyword evidence="3 6" id="KW-0810">Translation regulation</keyword>
<dbReference type="GO" id="GO:0045947">
    <property type="term" value="P:negative regulation of translational initiation"/>
    <property type="evidence" value="ECO:0007669"/>
    <property type="project" value="UniProtKB-UniRule"/>
</dbReference>
<evidence type="ECO:0000256" key="5">
    <source>
        <dbReference type="ARBA" id="ARBA00023159"/>
    </source>
</evidence>
<evidence type="ECO:0000256" key="3">
    <source>
        <dbReference type="ARBA" id="ARBA00022845"/>
    </source>
</evidence>
<keyword evidence="8" id="KW-1185">Reference proteome</keyword>
<dbReference type="HAMAP" id="MF_00167">
    <property type="entry name" value="CsrA"/>
    <property type="match status" value="1"/>
</dbReference>
<dbReference type="STRING" id="859654.BVAF_171"/>
<dbReference type="GO" id="GO:0006402">
    <property type="term" value="P:mRNA catabolic process"/>
    <property type="evidence" value="ECO:0007669"/>
    <property type="project" value="InterPro"/>
</dbReference>
<dbReference type="NCBIfam" id="TIGR00202">
    <property type="entry name" value="csrA"/>
    <property type="match status" value="1"/>
</dbReference>
<proteinExistence type="inferred from homology"/>
<evidence type="ECO:0000313" key="8">
    <source>
        <dbReference type="Proteomes" id="UP000007464"/>
    </source>
</evidence>
<dbReference type="GO" id="GO:0006109">
    <property type="term" value="P:regulation of carbohydrate metabolic process"/>
    <property type="evidence" value="ECO:0007669"/>
    <property type="project" value="UniProtKB-UniRule"/>
</dbReference>
<dbReference type="FunFam" id="2.60.40.4380:FF:000001">
    <property type="entry name" value="Translational regulator CsrA"/>
    <property type="match status" value="1"/>
</dbReference>
<dbReference type="PANTHER" id="PTHR34984:SF1">
    <property type="entry name" value="CARBON STORAGE REGULATOR"/>
    <property type="match status" value="1"/>
</dbReference>
<dbReference type="GO" id="GO:0045948">
    <property type="term" value="P:positive regulation of translational initiation"/>
    <property type="evidence" value="ECO:0007669"/>
    <property type="project" value="UniProtKB-UniRule"/>
</dbReference>
<dbReference type="RefSeq" id="WP_013516503.1">
    <property type="nucleotide sequence ID" value="NC_014909.2"/>
</dbReference>
<dbReference type="HOGENOM" id="CLU_164837_2_1_6"/>
<dbReference type="PANTHER" id="PTHR34984">
    <property type="entry name" value="CARBON STORAGE REGULATOR"/>
    <property type="match status" value="1"/>
</dbReference>
<dbReference type="Gene3D" id="2.60.40.4380">
    <property type="entry name" value="Translational regulator CsrA"/>
    <property type="match status" value="1"/>
</dbReference>
<keyword evidence="5 6" id="KW-0010">Activator</keyword>
<comment type="subunit">
    <text evidence="6">Homodimer; the beta-strands of each monomer intercalate to form a hydrophobic core, while the alpha-helices form wings that extend away from the core.</text>
</comment>
<sequence length="56" mass="6371">MLILTRRVGETLIIGDEITVTVLGVKGNQIRIGVNAPKKISIHREEIYRKIQDEKN</sequence>
<comment type="similarity">
    <text evidence="6">Belongs to the CsrA/RsmA family.</text>
</comment>
<dbReference type="InterPro" id="IPR036107">
    <property type="entry name" value="CsrA_sf"/>
</dbReference>
<dbReference type="AlphaFoldDB" id="E8Q5T1"/>
<dbReference type="GO" id="GO:0048027">
    <property type="term" value="F:mRNA 5'-UTR binding"/>
    <property type="evidence" value="ECO:0007669"/>
    <property type="project" value="UniProtKB-UniRule"/>
</dbReference>
<evidence type="ECO:0000256" key="1">
    <source>
        <dbReference type="ARBA" id="ARBA00022490"/>
    </source>
</evidence>
<accession>E8Q5T1</accession>
<evidence type="ECO:0000256" key="4">
    <source>
        <dbReference type="ARBA" id="ARBA00022884"/>
    </source>
</evidence>
<gene>
    <name evidence="6 7" type="primary">csrA</name>
    <name evidence="7" type="ordered locus">BVAF_171</name>
</gene>
<evidence type="ECO:0000256" key="6">
    <source>
        <dbReference type="HAMAP-Rule" id="MF_00167"/>
    </source>
</evidence>
<dbReference type="SUPFAM" id="SSF117130">
    <property type="entry name" value="CsrA-like"/>
    <property type="match status" value="1"/>
</dbReference>
<dbReference type="NCBIfam" id="NF002469">
    <property type="entry name" value="PRK01712.1"/>
    <property type="match status" value="1"/>
</dbReference>
<dbReference type="KEGG" id="bva:BVAF_171"/>
<evidence type="ECO:0000313" key="7">
    <source>
        <dbReference type="EMBL" id="ADV33578.1"/>
    </source>
</evidence>
<comment type="subcellular location">
    <subcellularLocation>
        <location evidence="6">Cytoplasm</location>
    </subcellularLocation>
</comment>
<dbReference type="EMBL" id="CP002189">
    <property type="protein sequence ID" value="ADV33578.1"/>
    <property type="molecule type" value="Genomic_DNA"/>
</dbReference>
<dbReference type="Proteomes" id="UP000007464">
    <property type="component" value="Chromosome"/>
</dbReference>
<dbReference type="OrthoDB" id="9809061at2"/>
<reference evidence="7 8" key="1">
    <citation type="journal article" date="2010" name="BMC Genomics">
        <title>Unprecedented loss of ammonia assimilation capability in a urease-encoding bacterial mutualist.</title>
        <authorList>
            <person name="Williams L.E."/>
            <person name="Wernegreen J.J."/>
        </authorList>
    </citation>
    <scope>NUCLEOTIDE SEQUENCE [LARGE SCALE GENOMIC DNA]</scope>
    <source>
        <strain evidence="7 8">BVAF</strain>
    </source>
</reference>
<dbReference type="GO" id="GO:0005829">
    <property type="term" value="C:cytosol"/>
    <property type="evidence" value="ECO:0007669"/>
    <property type="project" value="TreeGrafter"/>
</dbReference>
<comment type="function">
    <text evidence="6">A key translational regulator that binds mRNA to regulate translation initiation and/or mRNA stability. Mediates global changes in gene expression, shifting from rapid growth to stress survival by linking envelope stress, the stringent response and the catabolite repression systems. Usually binds in the 5'-UTR; binding at or near the Shine-Dalgarno sequence prevents ribosome-binding, repressing translation, binding elsewhere in the 5'-UTR can activate translation and/or stabilize the mRNA. Its function is antagonized by small RNA(s).</text>
</comment>